<dbReference type="KEGG" id="abaw:D5400_10275"/>
<evidence type="ECO:0000256" key="3">
    <source>
        <dbReference type="ARBA" id="ARBA00022449"/>
    </source>
</evidence>
<dbReference type="InterPro" id="IPR050222">
    <property type="entry name" value="MATE_MdtK"/>
</dbReference>
<feature type="transmembrane region" description="Helical" evidence="10">
    <location>
        <begin position="175"/>
        <end position="195"/>
    </location>
</feature>
<evidence type="ECO:0000256" key="1">
    <source>
        <dbReference type="ARBA" id="ARBA00004429"/>
    </source>
</evidence>
<keyword evidence="5 10" id="KW-0812">Transmembrane</keyword>
<proteinExistence type="predicted"/>
<keyword evidence="12" id="KW-1185">Reference proteome</keyword>
<dbReference type="PANTHER" id="PTHR43298:SF2">
    <property type="entry name" value="FMN_FAD EXPORTER YEEO-RELATED"/>
    <property type="match status" value="1"/>
</dbReference>
<dbReference type="EMBL" id="CP032509">
    <property type="protein sequence ID" value="AZN71607.1"/>
    <property type="molecule type" value="Genomic_DNA"/>
</dbReference>
<feature type="transmembrane region" description="Helical" evidence="10">
    <location>
        <begin position="107"/>
        <end position="126"/>
    </location>
</feature>
<feature type="transmembrane region" description="Helical" evidence="10">
    <location>
        <begin position="288"/>
        <end position="311"/>
    </location>
</feature>
<keyword evidence="2" id="KW-0813">Transport</keyword>
<feature type="transmembrane region" description="Helical" evidence="10">
    <location>
        <begin position="372"/>
        <end position="395"/>
    </location>
</feature>
<dbReference type="GO" id="GO:0006811">
    <property type="term" value="P:monoatomic ion transport"/>
    <property type="evidence" value="ECO:0007669"/>
    <property type="project" value="UniProtKB-KW"/>
</dbReference>
<keyword evidence="3" id="KW-0050">Antiport</keyword>
<feature type="transmembrane region" description="Helical" evidence="10">
    <location>
        <begin position="61"/>
        <end position="86"/>
    </location>
</feature>
<evidence type="ECO:0000256" key="9">
    <source>
        <dbReference type="ARBA" id="ARBA00031636"/>
    </source>
</evidence>
<organism evidence="11 12">
    <name type="scientific">Georhizobium profundi</name>
    <dbReference type="NCBI Taxonomy" id="2341112"/>
    <lineage>
        <taxon>Bacteria</taxon>
        <taxon>Pseudomonadati</taxon>
        <taxon>Pseudomonadota</taxon>
        <taxon>Alphaproteobacteria</taxon>
        <taxon>Hyphomicrobiales</taxon>
        <taxon>Rhizobiaceae</taxon>
        <taxon>Georhizobium</taxon>
    </lineage>
</organism>
<evidence type="ECO:0000256" key="2">
    <source>
        <dbReference type="ARBA" id="ARBA00022448"/>
    </source>
</evidence>
<gene>
    <name evidence="11" type="ORF">D5400_10275</name>
</gene>
<dbReference type="GO" id="GO:0015297">
    <property type="term" value="F:antiporter activity"/>
    <property type="evidence" value="ECO:0007669"/>
    <property type="project" value="UniProtKB-KW"/>
</dbReference>
<dbReference type="OrthoDB" id="9780160at2"/>
<evidence type="ECO:0000256" key="7">
    <source>
        <dbReference type="ARBA" id="ARBA00023065"/>
    </source>
</evidence>
<feature type="transmembrane region" description="Helical" evidence="10">
    <location>
        <begin position="332"/>
        <end position="352"/>
    </location>
</feature>
<evidence type="ECO:0000256" key="5">
    <source>
        <dbReference type="ARBA" id="ARBA00022692"/>
    </source>
</evidence>
<name>A0A3Q8XQ51_9HYPH</name>
<feature type="transmembrane region" description="Helical" evidence="10">
    <location>
        <begin position="146"/>
        <end position="163"/>
    </location>
</feature>
<keyword evidence="7" id="KW-0406">Ion transport</keyword>
<evidence type="ECO:0000256" key="8">
    <source>
        <dbReference type="ARBA" id="ARBA00023136"/>
    </source>
</evidence>
<dbReference type="InterPro" id="IPR002528">
    <property type="entry name" value="MATE_fam"/>
</dbReference>
<dbReference type="AlphaFoldDB" id="A0A3Q8XQ51"/>
<dbReference type="CDD" id="cd13131">
    <property type="entry name" value="MATE_NorM_like"/>
    <property type="match status" value="1"/>
</dbReference>
<reference evidence="11 12" key="1">
    <citation type="submission" date="2018-09" db="EMBL/GenBank/DDBJ databases">
        <title>Marinorhizobium profundi gen. nov., sp. nov., isolated from a deep-sea sediment sample from the New Britain Trench and proposal of Marinorhizobiaceae fam. nov. in the order Rhizobiales of the class Alphaproteobacteria.</title>
        <authorList>
            <person name="Cao J."/>
        </authorList>
    </citation>
    <scope>NUCLEOTIDE SEQUENCE [LARGE SCALE GENOMIC DNA]</scope>
    <source>
        <strain evidence="11 12">WS11</strain>
    </source>
</reference>
<dbReference type="RefSeq" id="WP_126009918.1">
    <property type="nucleotide sequence ID" value="NZ_CP032509.1"/>
</dbReference>
<comment type="subcellular location">
    <subcellularLocation>
        <location evidence="1">Cell inner membrane</location>
        <topology evidence="1">Multi-pass membrane protein</topology>
    </subcellularLocation>
</comment>
<accession>A0A3Q8XQ51</accession>
<evidence type="ECO:0000313" key="12">
    <source>
        <dbReference type="Proteomes" id="UP000268192"/>
    </source>
</evidence>
<dbReference type="Pfam" id="PF01554">
    <property type="entry name" value="MatE"/>
    <property type="match status" value="2"/>
</dbReference>
<evidence type="ECO:0000256" key="6">
    <source>
        <dbReference type="ARBA" id="ARBA00022989"/>
    </source>
</evidence>
<feature type="transmembrane region" description="Helical" evidence="10">
    <location>
        <begin position="433"/>
        <end position="455"/>
    </location>
</feature>
<sequence length="467" mass="50009">MDTRVDALAVEQTAIRPGLTWFGHARASMLLATPLIGAQLGHMAINISDTVMVGWLGATELAATVLATQGFFLVFIFGVGFAQAVMPVAANAEGRGDIRGVRRSVRMGLWVLMLFAALVMLPLWHTEAILLSLGQEPAIAALAGEYMRVAQWAMFPALIMMGLRSYLAVVGKAHVLMWATFVGVFLNIGLNYLFIFGNFGFPALGIVGAAVASLGTNLFGAAWLFWYTSSKDVLKKYELYVRFWRPDWPAFFDVVRLGWPIGLTIIAEAGLFAASSIMVGWLGTIPLAAHGIALQLASIAFMIPLGLSSAVTVRVGVAHGQRDWTGLQRAGWSGVILAAAIGFVAATTFLLIPDVLVGFYMDETNPNAAEVIAFAVPLLYVAAAFQIVDGIQAVAAGNLRGLKDTRMPMIIAIVSYWVIGLPAAYVFGFPLGFGAMGIWFGLAAGLTVAAVFLSLRFSKREQLGLID</sequence>
<dbReference type="PANTHER" id="PTHR43298">
    <property type="entry name" value="MULTIDRUG RESISTANCE PROTEIN NORM-RELATED"/>
    <property type="match status" value="1"/>
</dbReference>
<feature type="transmembrane region" description="Helical" evidence="10">
    <location>
        <begin position="261"/>
        <end position="282"/>
    </location>
</feature>
<dbReference type="NCBIfam" id="TIGR00797">
    <property type="entry name" value="matE"/>
    <property type="match status" value="1"/>
</dbReference>
<evidence type="ECO:0000313" key="11">
    <source>
        <dbReference type="EMBL" id="AZN71607.1"/>
    </source>
</evidence>
<dbReference type="InterPro" id="IPR048279">
    <property type="entry name" value="MdtK-like"/>
</dbReference>
<dbReference type="GO" id="GO:0042910">
    <property type="term" value="F:xenobiotic transmembrane transporter activity"/>
    <property type="evidence" value="ECO:0007669"/>
    <property type="project" value="InterPro"/>
</dbReference>
<feature type="transmembrane region" description="Helical" evidence="10">
    <location>
        <begin position="407"/>
        <end position="427"/>
    </location>
</feature>
<keyword evidence="8 10" id="KW-0472">Membrane</keyword>
<keyword evidence="4" id="KW-1003">Cell membrane</keyword>
<dbReference type="PIRSF" id="PIRSF006603">
    <property type="entry name" value="DinF"/>
    <property type="match status" value="1"/>
</dbReference>
<feature type="transmembrane region" description="Helical" evidence="10">
    <location>
        <begin position="201"/>
        <end position="226"/>
    </location>
</feature>
<dbReference type="Proteomes" id="UP000268192">
    <property type="component" value="Chromosome"/>
</dbReference>
<evidence type="ECO:0000256" key="4">
    <source>
        <dbReference type="ARBA" id="ARBA00022475"/>
    </source>
</evidence>
<dbReference type="GO" id="GO:0005886">
    <property type="term" value="C:plasma membrane"/>
    <property type="evidence" value="ECO:0007669"/>
    <property type="project" value="UniProtKB-SubCell"/>
</dbReference>
<evidence type="ECO:0000256" key="10">
    <source>
        <dbReference type="SAM" id="Phobius"/>
    </source>
</evidence>
<keyword evidence="6 10" id="KW-1133">Transmembrane helix</keyword>
<protein>
    <recommendedName>
        <fullName evidence="9">Multidrug-efflux transporter</fullName>
    </recommendedName>
</protein>